<dbReference type="Proteomes" id="UP000799436">
    <property type="component" value="Unassembled WGS sequence"/>
</dbReference>
<evidence type="ECO:0000313" key="12">
    <source>
        <dbReference type="Proteomes" id="UP000799436"/>
    </source>
</evidence>
<evidence type="ECO:0000256" key="8">
    <source>
        <dbReference type="ARBA" id="ARBA00023157"/>
    </source>
</evidence>
<dbReference type="GO" id="GO:0046872">
    <property type="term" value="F:metal ion binding"/>
    <property type="evidence" value="ECO:0007669"/>
    <property type="project" value="UniProtKB-KW"/>
</dbReference>
<evidence type="ECO:0000256" key="3">
    <source>
        <dbReference type="ARBA" id="ARBA00022651"/>
    </source>
</evidence>
<evidence type="ECO:0000256" key="5">
    <source>
        <dbReference type="ARBA" id="ARBA00022729"/>
    </source>
</evidence>
<dbReference type="EMBL" id="ML995894">
    <property type="protein sequence ID" value="KAF2765372.1"/>
    <property type="molecule type" value="Genomic_DNA"/>
</dbReference>
<dbReference type="Pfam" id="PF07519">
    <property type="entry name" value="Tannase"/>
    <property type="match status" value="2"/>
</dbReference>
<keyword evidence="3" id="KW-0624">Polysaccharide degradation</keyword>
<dbReference type="PANTHER" id="PTHR33938:SF15">
    <property type="entry name" value="FERULOYL ESTERASE B-RELATED"/>
    <property type="match status" value="1"/>
</dbReference>
<evidence type="ECO:0000256" key="10">
    <source>
        <dbReference type="RuleBase" id="RU361238"/>
    </source>
</evidence>
<keyword evidence="5" id="KW-0732">Signal</keyword>
<dbReference type="PANTHER" id="PTHR33938">
    <property type="entry name" value="FERULOYL ESTERASE B-RELATED"/>
    <property type="match status" value="1"/>
</dbReference>
<dbReference type="InterPro" id="IPR011118">
    <property type="entry name" value="Tannase/feruloyl_esterase"/>
</dbReference>
<comment type="catalytic activity">
    <reaction evidence="9">
        <text>feruloyl-polysaccharide + H2O = ferulate + polysaccharide.</text>
        <dbReference type="EC" id="3.1.1.73"/>
    </reaction>
</comment>
<accession>A0A6G1KYH0</accession>
<dbReference type="GO" id="GO:0030600">
    <property type="term" value="F:feruloyl esterase activity"/>
    <property type="evidence" value="ECO:0007669"/>
    <property type="project" value="UniProtKB-EC"/>
</dbReference>
<evidence type="ECO:0000256" key="2">
    <source>
        <dbReference type="ARBA" id="ARBA00022487"/>
    </source>
</evidence>
<sequence>MSISSCSSLCSSFGSFNNWDVTPLTCTQVSANTTPPTPVGQSSVGCAVNFTAPVDFCQVTFNVKTSGIAETYMEVWLPSGDSGWNGRTMSTDNGGLNGCVHYVDMTYLIGMGFVTIGDNAGHNGSAFDGSWLLNHNEAIVDWAYRARHASVDVGKQIVNKVYNKKPDYSYYIGCSTGGAQGMQSAQRYPEDFDGIISGATAADVNNLQSWNSRFYQITGLPGSDTFLTLDQWILVQKYILEQCEPLDGVYDGIIEDPTICKFDVGKVPVCDASAPKDSNSCLHSTQVETVKRVFSTLNQDDKLLYPPLLYGAQVDAFRLGQLSGSVQGIAKDWFSGAIHNVSDYPYSQIGPSDYALANSLDELHGTPSAFNSDLSGFKNAGKKLLMYHGLADPLVSGYTSQRYYQKVAKTMSLEPKEIDEFLRLFRISGMAHCGVGGISGAGAWMFGQNQIASPASNNVVKNLMDWVEKGNAPDRLLGTKFRYDTASLGIEFERAHCRYPYRTTYIGGGADSMKPDSWKCVFIDDWQKCEGVTCNPDGSF</sequence>
<dbReference type="SUPFAM" id="SSF53474">
    <property type="entry name" value="alpha/beta-Hydrolases"/>
    <property type="match status" value="1"/>
</dbReference>
<keyword evidence="4" id="KW-0479">Metal-binding</keyword>
<name>A0A6G1KYH0_9PEZI</name>
<evidence type="ECO:0000256" key="1">
    <source>
        <dbReference type="ARBA" id="ARBA00006249"/>
    </source>
</evidence>
<keyword evidence="3" id="KW-0119">Carbohydrate metabolism</keyword>
<evidence type="ECO:0000256" key="9">
    <source>
        <dbReference type="ARBA" id="ARBA00034075"/>
    </source>
</evidence>
<keyword evidence="7" id="KW-0106">Calcium</keyword>
<evidence type="ECO:0000313" key="11">
    <source>
        <dbReference type="EMBL" id="KAF2765372.1"/>
    </source>
</evidence>
<dbReference type="InterPro" id="IPR029058">
    <property type="entry name" value="AB_hydrolase_fold"/>
</dbReference>
<keyword evidence="2" id="KW-0719">Serine esterase</keyword>
<dbReference type="GO" id="GO:0045493">
    <property type="term" value="P:xylan catabolic process"/>
    <property type="evidence" value="ECO:0007669"/>
    <property type="project" value="UniProtKB-KW"/>
</dbReference>
<keyword evidence="12" id="KW-1185">Reference proteome</keyword>
<keyword evidence="8" id="KW-1015">Disulfide bond</keyword>
<reference evidence="11" key="1">
    <citation type="journal article" date="2020" name="Stud. Mycol.">
        <title>101 Dothideomycetes genomes: a test case for predicting lifestyles and emergence of pathogens.</title>
        <authorList>
            <person name="Haridas S."/>
            <person name="Albert R."/>
            <person name="Binder M."/>
            <person name="Bloem J."/>
            <person name="Labutti K."/>
            <person name="Salamov A."/>
            <person name="Andreopoulos B."/>
            <person name="Baker S."/>
            <person name="Barry K."/>
            <person name="Bills G."/>
            <person name="Bluhm B."/>
            <person name="Cannon C."/>
            <person name="Castanera R."/>
            <person name="Culley D."/>
            <person name="Daum C."/>
            <person name="Ezra D."/>
            <person name="Gonzalez J."/>
            <person name="Henrissat B."/>
            <person name="Kuo A."/>
            <person name="Liang C."/>
            <person name="Lipzen A."/>
            <person name="Lutzoni F."/>
            <person name="Magnuson J."/>
            <person name="Mondo S."/>
            <person name="Nolan M."/>
            <person name="Ohm R."/>
            <person name="Pangilinan J."/>
            <person name="Park H.-J."/>
            <person name="Ramirez L."/>
            <person name="Alfaro M."/>
            <person name="Sun H."/>
            <person name="Tritt A."/>
            <person name="Yoshinaga Y."/>
            <person name="Zwiers L.-H."/>
            <person name="Turgeon B."/>
            <person name="Goodwin S."/>
            <person name="Spatafora J."/>
            <person name="Crous P."/>
            <person name="Grigoriev I."/>
        </authorList>
    </citation>
    <scope>NUCLEOTIDE SEQUENCE</scope>
    <source>
        <strain evidence="11">CBS 116005</strain>
    </source>
</reference>
<keyword evidence="3" id="KW-0858">Xylan degradation</keyword>
<keyword evidence="6 10" id="KW-0378">Hydrolase</keyword>
<evidence type="ECO:0000256" key="6">
    <source>
        <dbReference type="ARBA" id="ARBA00022801"/>
    </source>
</evidence>
<protein>
    <recommendedName>
        <fullName evidence="10">Carboxylic ester hydrolase</fullName>
        <ecNumber evidence="10">3.1.1.-</ecNumber>
    </recommendedName>
</protein>
<gene>
    <name evidence="11" type="ORF">EJ03DRAFT_339147</name>
</gene>
<organism evidence="11 12">
    <name type="scientific">Teratosphaeria nubilosa</name>
    <dbReference type="NCBI Taxonomy" id="161662"/>
    <lineage>
        <taxon>Eukaryota</taxon>
        <taxon>Fungi</taxon>
        <taxon>Dikarya</taxon>
        <taxon>Ascomycota</taxon>
        <taxon>Pezizomycotina</taxon>
        <taxon>Dothideomycetes</taxon>
        <taxon>Dothideomycetidae</taxon>
        <taxon>Mycosphaerellales</taxon>
        <taxon>Teratosphaeriaceae</taxon>
        <taxon>Teratosphaeria</taxon>
    </lineage>
</organism>
<dbReference type="AlphaFoldDB" id="A0A6G1KYH0"/>
<evidence type="ECO:0000256" key="7">
    <source>
        <dbReference type="ARBA" id="ARBA00022837"/>
    </source>
</evidence>
<dbReference type="OrthoDB" id="3039123at2759"/>
<comment type="similarity">
    <text evidence="1 10">Belongs to the tannase family.</text>
</comment>
<dbReference type="Gene3D" id="3.40.50.1820">
    <property type="entry name" value="alpha/beta hydrolase"/>
    <property type="match status" value="1"/>
</dbReference>
<dbReference type="EC" id="3.1.1.-" evidence="10"/>
<proteinExistence type="inferred from homology"/>
<evidence type="ECO:0000256" key="4">
    <source>
        <dbReference type="ARBA" id="ARBA00022723"/>
    </source>
</evidence>